<feature type="region of interest" description="Disordered" evidence="1">
    <location>
        <begin position="258"/>
        <end position="279"/>
    </location>
</feature>
<dbReference type="OrthoDB" id="377417at2759"/>
<accession>A0A1J1H2H9</accession>
<protein>
    <submittedName>
        <fullName evidence="2">Uncharacterized protein</fullName>
    </submittedName>
</protein>
<evidence type="ECO:0000313" key="2">
    <source>
        <dbReference type="EMBL" id="CRG98767.1"/>
    </source>
</evidence>
<dbReference type="AlphaFoldDB" id="A0A1J1H2H9"/>
<keyword evidence="3" id="KW-1185">Reference proteome</keyword>
<dbReference type="VEuPathDB" id="PlasmoDB:PRELSG_0411700"/>
<evidence type="ECO:0000256" key="1">
    <source>
        <dbReference type="SAM" id="MobiDB-lite"/>
    </source>
</evidence>
<evidence type="ECO:0000313" key="3">
    <source>
        <dbReference type="Proteomes" id="UP000220158"/>
    </source>
</evidence>
<dbReference type="EMBL" id="LN835299">
    <property type="protein sequence ID" value="CRG98767.1"/>
    <property type="molecule type" value="Genomic_DNA"/>
</dbReference>
<reference evidence="2 3" key="1">
    <citation type="submission" date="2015-04" db="EMBL/GenBank/DDBJ databases">
        <authorList>
            <consortium name="Pathogen Informatics"/>
        </authorList>
    </citation>
    <scope>NUCLEOTIDE SEQUENCE [LARGE SCALE GENOMIC DNA]</scope>
    <source>
        <strain evidence="2 3">SGS1</strain>
    </source>
</reference>
<feature type="compositionally biased region" description="Polar residues" evidence="1">
    <location>
        <begin position="268"/>
        <end position="279"/>
    </location>
</feature>
<dbReference type="Proteomes" id="UP000220158">
    <property type="component" value="Chromosome 4"/>
</dbReference>
<sequence>MKSEKNEKIIDYLSCPLDDVVDREKKSGKNSFLKPSNTKKSEFNTNYMKKKDSIQGSNFRARKLRYVNRKTGNYKKYFYNNRLSNKKFNKYKRSFYSGRDYYKSRNNNYSSHYAFDNYKSPFNKKFVNNRNKTSSSIYRGNLTKNKTRKIFKKSQPARTVISKRLNSYKTVQVPAKKFNNLNISLYRKNRSFTLSNKRPKTVPVNKNKVIRKGTKKITKNTNSRKNSNGSKFKSLNKYFLSKIKIVTSLNKIPSPLKEQKDTEVNLPESLNNANLRKAD</sequence>
<dbReference type="KEGG" id="prel:PRELSG_0411700"/>
<dbReference type="GeneID" id="39734867"/>
<proteinExistence type="predicted"/>
<organism evidence="2 3">
    <name type="scientific">Plasmodium relictum</name>
    <dbReference type="NCBI Taxonomy" id="85471"/>
    <lineage>
        <taxon>Eukaryota</taxon>
        <taxon>Sar</taxon>
        <taxon>Alveolata</taxon>
        <taxon>Apicomplexa</taxon>
        <taxon>Aconoidasida</taxon>
        <taxon>Haemosporida</taxon>
        <taxon>Plasmodiidae</taxon>
        <taxon>Plasmodium</taxon>
        <taxon>Plasmodium (Haemamoeba)</taxon>
    </lineage>
</organism>
<dbReference type="RefSeq" id="XP_028531776.1">
    <property type="nucleotide sequence ID" value="XM_028680262.1"/>
</dbReference>
<gene>
    <name evidence="2" type="ORF">PRELSG_0411700</name>
</gene>
<dbReference type="OMA" id="HYAYDSH"/>
<name>A0A1J1H2H9_PLARL</name>